<evidence type="ECO:0008006" key="4">
    <source>
        <dbReference type="Google" id="ProtNLM"/>
    </source>
</evidence>
<evidence type="ECO:0000313" key="2">
    <source>
        <dbReference type="EMBL" id="GAA3663074.1"/>
    </source>
</evidence>
<dbReference type="RefSeq" id="WP_221857332.1">
    <property type="nucleotide sequence ID" value="NZ_BAAAYV010000012.1"/>
</dbReference>
<dbReference type="Gene3D" id="3.30.530.20">
    <property type="match status" value="1"/>
</dbReference>
<reference evidence="3" key="1">
    <citation type="journal article" date="2019" name="Int. J. Syst. Evol. Microbiol.">
        <title>The Global Catalogue of Microorganisms (GCM) 10K type strain sequencing project: providing services to taxonomists for standard genome sequencing and annotation.</title>
        <authorList>
            <consortium name="The Broad Institute Genomics Platform"/>
            <consortium name="The Broad Institute Genome Sequencing Center for Infectious Disease"/>
            <person name="Wu L."/>
            <person name="Ma J."/>
        </authorList>
    </citation>
    <scope>NUCLEOTIDE SEQUENCE [LARGE SCALE GENOMIC DNA]</scope>
    <source>
        <strain evidence="3">JCM 16546</strain>
    </source>
</reference>
<proteinExistence type="predicted"/>
<feature type="region of interest" description="Disordered" evidence="1">
    <location>
        <begin position="153"/>
        <end position="176"/>
    </location>
</feature>
<name>A0ABP7BMT5_9MICO</name>
<dbReference type="Pfam" id="PF10604">
    <property type="entry name" value="Polyketide_cyc2"/>
    <property type="match status" value="1"/>
</dbReference>
<dbReference type="Proteomes" id="UP001410795">
    <property type="component" value="Unassembled WGS sequence"/>
</dbReference>
<keyword evidence="3" id="KW-1185">Reference proteome</keyword>
<protein>
    <recommendedName>
        <fullName evidence="4">Clp protease</fullName>
    </recommendedName>
</protein>
<evidence type="ECO:0000313" key="3">
    <source>
        <dbReference type="Proteomes" id="UP001410795"/>
    </source>
</evidence>
<organism evidence="2 3">
    <name type="scientific">Microbacterium marinilacus</name>
    <dbReference type="NCBI Taxonomy" id="415209"/>
    <lineage>
        <taxon>Bacteria</taxon>
        <taxon>Bacillati</taxon>
        <taxon>Actinomycetota</taxon>
        <taxon>Actinomycetes</taxon>
        <taxon>Micrococcales</taxon>
        <taxon>Microbacteriaceae</taxon>
        <taxon>Microbacterium</taxon>
    </lineage>
</organism>
<dbReference type="InterPro" id="IPR019587">
    <property type="entry name" value="Polyketide_cyclase/dehydratase"/>
</dbReference>
<sequence>MSTFIRMAQTSQSLSLAAMEEASRQGLREADLDHLLLALVLSDQPAGRALRGLGIGIDDARRAVQEQHRAQLASLGVRAELPEPGAIVFHETDGYEWTRRASDLIARAGGRDRDGSAAAVLRELVAEPSGLISDLLRRLGTDTSEVLAALDGIAPAAEPPRPAAPSDGRVSHSSDTFVPAPASEVWAYLADPAHVPLWDAGTGSIDLQSDDRDAGDALRGTTWNAHAPTTRPDGRPLRTRKGFGRRTVELVESRAPERVVWRLGYPDAPASRPVSTAFSLAPTEGGTQVTVTVSWTRRSGWRGLLGIALRPVQGFFVWIALFQIGSSISRAFR</sequence>
<dbReference type="EMBL" id="BAAAYV010000012">
    <property type="protein sequence ID" value="GAA3663074.1"/>
    <property type="molecule type" value="Genomic_DNA"/>
</dbReference>
<dbReference type="InterPro" id="IPR036628">
    <property type="entry name" value="Clp_N_dom_sf"/>
</dbReference>
<evidence type="ECO:0000256" key="1">
    <source>
        <dbReference type="SAM" id="MobiDB-lite"/>
    </source>
</evidence>
<accession>A0ABP7BMT5</accession>
<dbReference type="InterPro" id="IPR023393">
    <property type="entry name" value="START-like_dom_sf"/>
</dbReference>
<dbReference type="Gene3D" id="1.10.1780.10">
    <property type="entry name" value="Clp, N-terminal domain"/>
    <property type="match status" value="1"/>
</dbReference>
<comment type="caution">
    <text evidence="2">The sequence shown here is derived from an EMBL/GenBank/DDBJ whole genome shotgun (WGS) entry which is preliminary data.</text>
</comment>
<gene>
    <name evidence="2" type="ORF">GCM10022202_25940</name>
</gene>
<dbReference type="SUPFAM" id="SSF55961">
    <property type="entry name" value="Bet v1-like"/>
    <property type="match status" value="1"/>
</dbReference>